<dbReference type="InterPro" id="IPR050109">
    <property type="entry name" value="HTH-type_TetR-like_transc_reg"/>
</dbReference>
<evidence type="ECO:0000313" key="6">
    <source>
        <dbReference type="EMBL" id="GIH41811.1"/>
    </source>
</evidence>
<dbReference type="PRINTS" id="PR00455">
    <property type="entry name" value="HTHTETR"/>
</dbReference>
<dbReference type="PROSITE" id="PS50977">
    <property type="entry name" value="HTH_TETR_2"/>
    <property type="match status" value="1"/>
</dbReference>
<feature type="domain" description="HTH tetR-type" evidence="5">
    <location>
        <begin position="11"/>
        <end position="71"/>
    </location>
</feature>
<dbReference type="Gene3D" id="1.10.10.60">
    <property type="entry name" value="Homeodomain-like"/>
    <property type="match status" value="1"/>
</dbReference>
<sequence>MEPGLRERKKLKTRRHLYDVAIRLFLERGFDAVSVAEIAEEAGVSKMTVFNYFPAKEDIVAGPMEEHADEPARVVRDRPPGETVVGALRTHFLAALAGRDPVTGLNDVRRLIEVRRMMTESPALLRRVLAFRARREELLRDVLASETGAAPGDLTPKVAAAVITGVLDALTMDNFQRIADGASADELYASAVRAAEHAFGLLENGLGDYGRR</sequence>
<feature type="DNA-binding region" description="H-T-H motif" evidence="4">
    <location>
        <begin position="34"/>
        <end position="53"/>
    </location>
</feature>
<gene>
    <name evidence="6" type="ORF">Mco01_48110</name>
</gene>
<dbReference type="Pfam" id="PF00440">
    <property type="entry name" value="TetR_N"/>
    <property type="match status" value="1"/>
</dbReference>
<protein>
    <submittedName>
        <fullName evidence="6">TetR family transcriptional regulator</fullName>
    </submittedName>
</protein>
<dbReference type="InterPro" id="IPR001647">
    <property type="entry name" value="HTH_TetR"/>
</dbReference>
<dbReference type="Gene3D" id="1.10.357.10">
    <property type="entry name" value="Tetracycline Repressor, domain 2"/>
    <property type="match status" value="1"/>
</dbReference>
<evidence type="ECO:0000256" key="2">
    <source>
        <dbReference type="ARBA" id="ARBA00023125"/>
    </source>
</evidence>
<reference evidence="6 7" key="1">
    <citation type="submission" date="2021-01" db="EMBL/GenBank/DDBJ databases">
        <title>Whole genome shotgun sequence of Microbispora corallina NBRC 16416.</title>
        <authorList>
            <person name="Komaki H."/>
            <person name="Tamura T."/>
        </authorList>
    </citation>
    <scope>NUCLEOTIDE SEQUENCE [LARGE SCALE GENOMIC DNA]</scope>
    <source>
        <strain evidence="6 7">NBRC 16416</strain>
    </source>
</reference>
<dbReference type="Proteomes" id="UP000603904">
    <property type="component" value="Unassembled WGS sequence"/>
</dbReference>
<dbReference type="SUPFAM" id="SSF46689">
    <property type="entry name" value="Homeodomain-like"/>
    <property type="match status" value="1"/>
</dbReference>
<dbReference type="InterPro" id="IPR009057">
    <property type="entry name" value="Homeodomain-like_sf"/>
</dbReference>
<name>A0ABQ4G437_9ACTN</name>
<dbReference type="PANTHER" id="PTHR30055:SF238">
    <property type="entry name" value="MYCOFACTOCIN BIOSYNTHESIS TRANSCRIPTIONAL REGULATOR MFTR-RELATED"/>
    <property type="match status" value="1"/>
</dbReference>
<dbReference type="RefSeq" id="WP_204059115.1">
    <property type="nucleotide sequence ID" value="NZ_BAAAGP010000007.1"/>
</dbReference>
<evidence type="ECO:0000313" key="7">
    <source>
        <dbReference type="Proteomes" id="UP000603904"/>
    </source>
</evidence>
<evidence type="ECO:0000256" key="3">
    <source>
        <dbReference type="ARBA" id="ARBA00023163"/>
    </source>
</evidence>
<proteinExistence type="predicted"/>
<accession>A0ABQ4G437</accession>
<organism evidence="6 7">
    <name type="scientific">Microbispora corallina</name>
    <dbReference type="NCBI Taxonomy" id="83302"/>
    <lineage>
        <taxon>Bacteria</taxon>
        <taxon>Bacillati</taxon>
        <taxon>Actinomycetota</taxon>
        <taxon>Actinomycetes</taxon>
        <taxon>Streptosporangiales</taxon>
        <taxon>Streptosporangiaceae</taxon>
        <taxon>Microbispora</taxon>
    </lineage>
</organism>
<keyword evidence="1" id="KW-0805">Transcription regulation</keyword>
<dbReference type="PANTHER" id="PTHR30055">
    <property type="entry name" value="HTH-TYPE TRANSCRIPTIONAL REGULATOR RUTR"/>
    <property type="match status" value="1"/>
</dbReference>
<evidence type="ECO:0000256" key="1">
    <source>
        <dbReference type="ARBA" id="ARBA00023015"/>
    </source>
</evidence>
<keyword evidence="3" id="KW-0804">Transcription</keyword>
<evidence type="ECO:0000256" key="4">
    <source>
        <dbReference type="PROSITE-ProRule" id="PRU00335"/>
    </source>
</evidence>
<evidence type="ECO:0000259" key="5">
    <source>
        <dbReference type="PROSITE" id="PS50977"/>
    </source>
</evidence>
<dbReference type="EMBL" id="BOOC01000025">
    <property type="protein sequence ID" value="GIH41811.1"/>
    <property type="molecule type" value="Genomic_DNA"/>
</dbReference>
<comment type="caution">
    <text evidence="6">The sequence shown here is derived from an EMBL/GenBank/DDBJ whole genome shotgun (WGS) entry which is preliminary data.</text>
</comment>
<keyword evidence="2 4" id="KW-0238">DNA-binding</keyword>
<keyword evidence="7" id="KW-1185">Reference proteome</keyword>